<dbReference type="OrthoDB" id="100006at2759"/>
<evidence type="ECO:0000256" key="1">
    <source>
        <dbReference type="SAM" id="MobiDB-lite"/>
    </source>
</evidence>
<keyword evidence="2" id="KW-0472">Membrane</keyword>
<name>A0A4S8KZZ2_DENBC</name>
<dbReference type="EMBL" id="ML179789">
    <property type="protein sequence ID" value="THU81656.1"/>
    <property type="molecule type" value="Genomic_DNA"/>
</dbReference>
<evidence type="ECO:0000313" key="3">
    <source>
        <dbReference type="EMBL" id="THU81656.1"/>
    </source>
</evidence>
<keyword evidence="4" id="KW-1185">Reference proteome</keyword>
<dbReference type="Proteomes" id="UP000297245">
    <property type="component" value="Unassembled WGS sequence"/>
</dbReference>
<organism evidence="3 4">
    <name type="scientific">Dendrothele bispora (strain CBS 962.96)</name>
    <dbReference type="NCBI Taxonomy" id="1314807"/>
    <lineage>
        <taxon>Eukaryota</taxon>
        <taxon>Fungi</taxon>
        <taxon>Dikarya</taxon>
        <taxon>Basidiomycota</taxon>
        <taxon>Agaricomycotina</taxon>
        <taxon>Agaricomycetes</taxon>
        <taxon>Agaricomycetidae</taxon>
        <taxon>Agaricales</taxon>
        <taxon>Agaricales incertae sedis</taxon>
        <taxon>Dendrothele</taxon>
    </lineage>
</organism>
<feature type="transmembrane region" description="Helical" evidence="2">
    <location>
        <begin position="42"/>
        <end position="63"/>
    </location>
</feature>
<evidence type="ECO:0000313" key="4">
    <source>
        <dbReference type="Proteomes" id="UP000297245"/>
    </source>
</evidence>
<accession>A0A4S8KZZ2</accession>
<feature type="transmembrane region" description="Helical" evidence="2">
    <location>
        <begin position="16"/>
        <end position="36"/>
    </location>
</feature>
<reference evidence="3 4" key="1">
    <citation type="journal article" date="2019" name="Nat. Ecol. Evol.">
        <title>Megaphylogeny resolves global patterns of mushroom evolution.</title>
        <authorList>
            <person name="Varga T."/>
            <person name="Krizsan K."/>
            <person name="Foldi C."/>
            <person name="Dima B."/>
            <person name="Sanchez-Garcia M."/>
            <person name="Sanchez-Ramirez S."/>
            <person name="Szollosi G.J."/>
            <person name="Szarkandi J.G."/>
            <person name="Papp V."/>
            <person name="Albert L."/>
            <person name="Andreopoulos W."/>
            <person name="Angelini C."/>
            <person name="Antonin V."/>
            <person name="Barry K.W."/>
            <person name="Bougher N.L."/>
            <person name="Buchanan P."/>
            <person name="Buyck B."/>
            <person name="Bense V."/>
            <person name="Catcheside P."/>
            <person name="Chovatia M."/>
            <person name="Cooper J."/>
            <person name="Damon W."/>
            <person name="Desjardin D."/>
            <person name="Finy P."/>
            <person name="Geml J."/>
            <person name="Haridas S."/>
            <person name="Hughes K."/>
            <person name="Justo A."/>
            <person name="Karasinski D."/>
            <person name="Kautmanova I."/>
            <person name="Kiss B."/>
            <person name="Kocsube S."/>
            <person name="Kotiranta H."/>
            <person name="LaButti K.M."/>
            <person name="Lechner B.E."/>
            <person name="Liimatainen K."/>
            <person name="Lipzen A."/>
            <person name="Lukacs Z."/>
            <person name="Mihaltcheva S."/>
            <person name="Morgado L.N."/>
            <person name="Niskanen T."/>
            <person name="Noordeloos M.E."/>
            <person name="Ohm R.A."/>
            <person name="Ortiz-Santana B."/>
            <person name="Ovrebo C."/>
            <person name="Racz N."/>
            <person name="Riley R."/>
            <person name="Savchenko A."/>
            <person name="Shiryaev A."/>
            <person name="Soop K."/>
            <person name="Spirin V."/>
            <person name="Szebenyi C."/>
            <person name="Tomsovsky M."/>
            <person name="Tulloss R.E."/>
            <person name="Uehling J."/>
            <person name="Grigoriev I.V."/>
            <person name="Vagvolgyi C."/>
            <person name="Papp T."/>
            <person name="Martin F.M."/>
            <person name="Miettinen O."/>
            <person name="Hibbett D.S."/>
            <person name="Nagy L.G."/>
        </authorList>
    </citation>
    <scope>NUCLEOTIDE SEQUENCE [LARGE SCALE GENOMIC DNA]</scope>
    <source>
        <strain evidence="3 4">CBS 962.96</strain>
    </source>
</reference>
<dbReference type="AlphaFoldDB" id="A0A4S8KZZ2"/>
<feature type="region of interest" description="Disordered" evidence="1">
    <location>
        <begin position="204"/>
        <end position="236"/>
    </location>
</feature>
<proteinExistence type="predicted"/>
<evidence type="ECO:0000256" key="2">
    <source>
        <dbReference type="SAM" id="Phobius"/>
    </source>
</evidence>
<keyword evidence="2" id="KW-0812">Transmembrane</keyword>
<protein>
    <submittedName>
        <fullName evidence="3">Uncharacterized protein</fullName>
    </submittedName>
</protein>
<keyword evidence="2" id="KW-1133">Transmembrane helix</keyword>
<sequence>MSPEINFTREYQSCDVGGMSVVMAASFVSLMSSFAVLTQLRILVFFNVLNASSLSAIGSLFSLRWISMGKVALDSVCMAQGIIKHVSDIGVQTWIVQRKDHTTGYPDIGAGSQKNISLKASYIPWFHLVHGGNLVPNSLHSSELCIRGTMHGIIYFVFVRPVHRARSVQALEISYPIPVSDNEVWETIALSPVQQESRIPTISVVPGGGSSHPDISQPEPVVRRSTGMALRNTPRG</sequence>
<gene>
    <name evidence="3" type="ORF">K435DRAFT_808904</name>
</gene>